<accession>A0A6J5URF9</accession>
<dbReference type="Proteomes" id="UP000507222">
    <property type="component" value="Unassembled WGS sequence"/>
</dbReference>
<name>A0A6J5URF9_PRUAR</name>
<reference evidence="1 2" key="1">
    <citation type="submission" date="2020-05" db="EMBL/GenBank/DDBJ databases">
        <authorList>
            <person name="Campoy J."/>
            <person name="Schneeberger K."/>
            <person name="Spophaly S."/>
        </authorList>
    </citation>
    <scope>NUCLEOTIDE SEQUENCE [LARGE SCALE GENOMIC DNA]</scope>
    <source>
        <strain evidence="1">PruArmRojPasFocal</strain>
    </source>
</reference>
<gene>
    <name evidence="1" type="ORF">CURHAP_LOCUS29125</name>
</gene>
<dbReference type="EMBL" id="CAEKDK010000004">
    <property type="protein sequence ID" value="CAB4278357.1"/>
    <property type="molecule type" value="Genomic_DNA"/>
</dbReference>
<proteinExistence type="predicted"/>
<dbReference type="AlphaFoldDB" id="A0A6J5URF9"/>
<organism evidence="1 2">
    <name type="scientific">Prunus armeniaca</name>
    <name type="common">Apricot</name>
    <name type="synonym">Armeniaca vulgaris</name>
    <dbReference type="NCBI Taxonomy" id="36596"/>
    <lineage>
        <taxon>Eukaryota</taxon>
        <taxon>Viridiplantae</taxon>
        <taxon>Streptophyta</taxon>
        <taxon>Embryophyta</taxon>
        <taxon>Tracheophyta</taxon>
        <taxon>Spermatophyta</taxon>
        <taxon>Magnoliopsida</taxon>
        <taxon>eudicotyledons</taxon>
        <taxon>Gunneridae</taxon>
        <taxon>Pentapetalae</taxon>
        <taxon>rosids</taxon>
        <taxon>fabids</taxon>
        <taxon>Rosales</taxon>
        <taxon>Rosaceae</taxon>
        <taxon>Amygdaloideae</taxon>
        <taxon>Amygdaleae</taxon>
        <taxon>Prunus</taxon>
    </lineage>
</organism>
<sequence length="92" mass="9871">MGLVTPPISTPTTTQVMAPIATKGLEATIASPPFNPEVQISLASFVINKDTQPKTTYHHGLPMDLYGQPYNCSMISKPKLACRLGCVPSCDH</sequence>
<evidence type="ECO:0000313" key="2">
    <source>
        <dbReference type="Proteomes" id="UP000507222"/>
    </source>
</evidence>
<evidence type="ECO:0000313" key="1">
    <source>
        <dbReference type="EMBL" id="CAB4278357.1"/>
    </source>
</evidence>
<protein>
    <submittedName>
        <fullName evidence="1">Uncharacterized protein</fullName>
    </submittedName>
</protein>